<dbReference type="EMBL" id="JAGGLD010000002">
    <property type="protein sequence ID" value="MBP2000826.1"/>
    <property type="molecule type" value="Genomic_DNA"/>
</dbReference>
<gene>
    <name evidence="1" type="ORF">J2Z69_001857</name>
</gene>
<protein>
    <submittedName>
        <fullName evidence="1">Uncharacterized protein</fullName>
    </submittedName>
</protein>
<keyword evidence="2" id="KW-1185">Reference proteome</keyword>
<name>A0ABS4JGH5_9BACL</name>
<evidence type="ECO:0000313" key="1">
    <source>
        <dbReference type="EMBL" id="MBP2000826.1"/>
    </source>
</evidence>
<reference evidence="1 2" key="1">
    <citation type="submission" date="2021-03" db="EMBL/GenBank/DDBJ databases">
        <title>Genomic Encyclopedia of Type Strains, Phase IV (KMG-IV): sequencing the most valuable type-strain genomes for metagenomic binning, comparative biology and taxonomic classification.</title>
        <authorList>
            <person name="Goeker M."/>
        </authorList>
    </citation>
    <scope>NUCLEOTIDE SEQUENCE [LARGE SCALE GENOMIC DNA]</scope>
    <source>
        <strain evidence="1 2">DSM 26806</strain>
    </source>
</reference>
<comment type="caution">
    <text evidence="1">The sequence shown here is derived from an EMBL/GenBank/DDBJ whole genome shotgun (WGS) entry which is preliminary data.</text>
</comment>
<sequence length="83" mass="9152">MYGQAVLTTGLETIIIFDGLKGADPDLNEIIKSKIDFFAITVGIQIENVEWALVGNTEIPKGIHFPEFKVDTLDGYFVTDFTG</sequence>
<organism evidence="1 2">
    <name type="scientific">Paenibacillus shirakamiensis</name>
    <dbReference type="NCBI Taxonomy" id="1265935"/>
    <lineage>
        <taxon>Bacteria</taxon>
        <taxon>Bacillati</taxon>
        <taxon>Bacillota</taxon>
        <taxon>Bacilli</taxon>
        <taxon>Bacillales</taxon>
        <taxon>Paenibacillaceae</taxon>
        <taxon>Paenibacillus</taxon>
    </lineage>
</organism>
<evidence type="ECO:0000313" key="2">
    <source>
        <dbReference type="Proteomes" id="UP001519288"/>
    </source>
</evidence>
<dbReference type="Proteomes" id="UP001519288">
    <property type="component" value="Unassembled WGS sequence"/>
</dbReference>
<accession>A0ABS4JGH5</accession>
<proteinExistence type="predicted"/>